<protein>
    <submittedName>
        <fullName evidence="7">NADPH-dependent oxidoreductase</fullName>
    </submittedName>
</protein>
<comment type="caution">
    <text evidence="7">The sequence shown here is derived from an EMBL/GenBank/DDBJ whole genome shotgun (WGS) entry which is preliminary data.</text>
</comment>
<proteinExistence type="inferred from homology"/>
<dbReference type="Proteomes" id="UP000077271">
    <property type="component" value="Unassembled WGS sequence"/>
</dbReference>
<sequence length="242" mass="26847">MLHLLASHASVRKYKDEPISDETLHDLIGTAQHAATSHFVQAYSIVDVTDQDKRDKLAELSRNPVQIIGAARALVFCADLKRLDYAAKKHGKTIEAGTTENFMVSVIDTALLAQNFVIAAESKGYGICYIGGVRNNPDPISELLGLPDHVIPLFGLTLGVPDEANEVKPRLPVEAILHTNEYNETKYDGILSEYDDVIRAYYANRSTNNKSAGWTEGMADYLSKPRRAYMMDFVKSKGFLQK</sequence>
<keyword evidence="2 5" id="KW-0285">Flavoprotein</keyword>
<evidence type="ECO:0000256" key="3">
    <source>
        <dbReference type="ARBA" id="ARBA00022643"/>
    </source>
</evidence>
<evidence type="ECO:0000256" key="2">
    <source>
        <dbReference type="ARBA" id="ARBA00022630"/>
    </source>
</evidence>
<reference evidence="7 8" key="1">
    <citation type="submission" date="2016-01" db="EMBL/GenBank/DDBJ databases">
        <title>Investigation of taxonomic status of Bacillus aminovorans.</title>
        <authorList>
            <person name="Verma A."/>
            <person name="Pal Y."/>
            <person name="Krishnamurthi S."/>
        </authorList>
    </citation>
    <scope>NUCLEOTIDE SEQUENCE [LARGE SCALE GENOMIC DNA]</scope>
    <source>
        <strain evidence="7 8">DSM 4337</strain>
    </source>
</reference>
<dbReference type="RefSeq" id="WP_018394454.1">
    <property type="nucleotide sequence ID" value="NZ_LQWZ01000033.1"/>
</dbReference>
<dbReference type="SUPFAM" id="SSF55469">
    <property type="entry name" value="FMN-dependent nitroreductase-like"/>
    <property type="match status" value="1"/>
</dbReference>
<comment type="similarity">
    <text evidence="1 5">Belongs to the flavin oxidoreductase frp family.</text>
</comment>
<dbReference type="GO" id="GO:0016491">
    <property type="term" value="F:oxidoreductase activity"/>
    <property type="evidence" value="ECO:0007669"/>
    <property type="project" value="UniProtKB-UniRule"/>
</dbReference>
<evidence type="ECO:0000259" key="6">
    <source>
        <dbReference type="Pfam" id="PF00881"/>
    </source>
</evidence>
<dbReference type="InterPro" id="IPR000415">
    <property type="entry name" value="Nitroreductase-like"/>
</dbReference>
<keyword evidence="4 5" id="KW-0560">Oxidoreductase</keyword>
<dbReference type="PANTHER" id="PTHR43425">
    <property type="entry name" value="OXYGEN-INSENSITIVE NADPH NITROREDUCTASE"/>
    <property type="match status" value="1"/>
</dbReference>
<evidence type="ECO:0000256" key="4">
    <source>
        <dbReference type="ARBA" id="ARBA00023002"/>
    </source>
</evidence>
<dbReference type="NCBIfam" id="NF008033">
    <property type="entry name" value="PRK10765.1"/>
    <property type="match status" value="1"/>
</dbReference>
<keyword evidence="3 5" id="KW-0288">FMN</keyword>
<dbReference type="Pfam" id="PF00881">
    <property type="entry name" value="Nitroreductase"/>
    <property type="match status" value="1"/>
</dbReference>
<organism evidence="7 8">
    <name type="scientific">Domibacillus aminovorans</name>
    <dbReference type="NCBI Taxonomy" id="29332"/>
    <lineage>
        <taxon>Bacteria</taxon>
        <taxon>Bacillati</taxon>
        <taxon>Bacillota</taxon>
        <taxon>Bacilli</taxon>
        <taxon>Bacillales</taxon>
        <taxon>Bacillaceae</taxon>
        <taxon>Domibacillus</taxon>
    </lineage>
</organism>
<dbReference type="AlphaFoldDB" id="A0A177KN03"/>
<dbReference type="CDD" id="cd02146">
    <property type="entry name" value="NfsA-like"/>
    <property type="match status" value="1"/>
</dbReference>
<gene>
    <name evidence="7" type="ORF">AWH48_09205</name>
</gene>
<dbReference type="EMBL" id="LQWZ01000033">
    <property type="protein sequence ID" value="OAH54749.1"/>
    <property type="molecule type" value="Genomic_DNA"/>
</dbReference>
<feature type="domain" description="Nitroreductase" evidence="6">
    <location>
        <begin position="6"/>
        <end position="151"/>
    </location>
</feature>
<dbReference type="Gene3D" id="3.40.109.10">
    <property type="entry name" value="NADH Oxidase"/>
    <property type="match status" value="1"/>
</dbReference>
<dbReference type="InterPro" id="IPR016446">
    <property type="entry name" value="Flavin_OxRdtase_Frp"/>
</dbReference>
<dbReference type="PANTHER" id="PTHR43425:SF3">
    <property type="entry name" value="NADPH-DEPENDENT OXIDOREDUCTASE"/>
    <property type="match status" value="1"/>
</dbReference>
<dbReference type="PIRSF" id="PIRSF005426">
    <property type="entry name" value="Frp"/>
    <property type="match status" value="1"/>
</dbReference>
<evidence type="ECO:0000256" key="5">
    <source>
        <dbReference type="PIRNR" id="PIRNR005426"/>
    </source>
</evidence>
<evidence type="ECO:0000313" key="7">
    <source>
        <dbReference type="EMBL" id="OAH54749.1"/>
    </source>
</evidence>
<accession>A0A177KN03</accession>
<name>A0A177KN03_9BACI</name>
<evidence type="ECO:0000313" key="8">
    <source>
        <dbReference type="Proteomes" id="UP000077271"/>
    </source>
</evidence>
<evidence type="ECO:0000256" key="1">
    <source>
        <dbReference type="ARBA" id="ARBA00008366"/>
    </source>
</evidence>
<dbReference type="InterPro" id="IPR029479">
    <property type="entry name" value="Nitroreductase"/>
</dbReference>
<keyword evidence="5" id="KW-0521">NADP</keyword>
<dbReference type="OrthoDB" id="9775805at2"/>